<proteinExistence type="inferred from homology"/>
<dbReference type="OrthoDB" id="9779910at2"/>
<evidence type="ECO:0000256" key="1">
    <source>
        <dbReference type="ARBA" id="ARBA00008007"/>
    </source>
</evidence>
<dbReference type="GO" id="GO:0016757">
    <property type="term" value="F:glycosyltransferase activity"/>
    <property type="evidence" value="ECO:0007669"/>
    <property type="project" value="UniProtKB-KW"/>
</dbReference>
<evidence type="ECO:0000313" key="4">
    <source>
        <dbReference type="Proteomes" id="UP000294743"/>
    </source>
</evidence>
<dbReference type="CDD" id="cd06223">
    <property type="entry name" value="PRTases_typeI"/>
    <property type="match status" value="1"/>
</dbReference>
<feature type="domain" description="Phosphoribosyltransferase" evidence="2">
    <location>
        <begin position="119"/>
        <end position="204"/>
    </location>
</feature>
<reference evidence="3 4" key="1">
    <citation type="submission" date="2019-03" db="EMBL/GenBank/DDBJ databases">
        <title>Genomic Encyclopedia of Type Strains, Phase IV (KMG-IV): sequencing the most valuable type-strain genomes for metagenomic binning, comparative biology and taxonomic classification.</title>
        <authorList>
            <person name="Goeker M."/>
        </authorList>
    </citation>
    <scope>NUCLEOTIDE SEQUENCE [LARGE SCALE GENOMIC DNA]</scope>
    <source>
        <strain evidence="3 4">DSM 28867</strain>
    </source>
</reference>
<keyword evidence="3" id="KW-0328">Glycosyltransferase</keyword>
<protein>
    <submittedName>
        <fullName evidence="3">Putative amidophosphoribosyltransferase</fullName>
    </submittedName>
</protein>
<dbReference type="InterPro" id="IPR000836">
    <property type="entry name" value="PRTase_dom"/>
</dbReference>
<name>A0A4R8A516_9FIRM</name>
<comment type="similarity">
    <text evidence="1">Belongs to the ComF/GntX family.</text>
</comment>
<dbReference type="PANTHER" id="PTHR47505:SF1">
    <property type="entry name" value="DNA UTILIZATION PROTEIN YHGH"/>
    <property type="match status" value="1"/>
</dbReference>
<dbReference type="RefSeq" id="WP_134167756.1">
    <property type="nucleotide sequence ID" value="NZ_SODD01000003.1"/>
</dbReference>
<keyword evidence="4" id="KW-1185">Reference proteome</keyword>
<dbReference type="Proteomes" id="UP000294743">
    <property type="component" value="Unassembled WGS sequence"/>
</dbReference>
<gene>
    <name evidence="3" type="ORF">EDD63_10313</name>
</gene>
<dbReference type="EMBL" id="SODD01000003">
    <property type="protein sequence ID" value="TDW25726.1"/>
    <property type="molecule type" value="Genomic_DNA"/>
</dbReference>
<dbReference type="PANTHER" id="PTHR47505">
    <property type="entry name" value="DNA UTILIZATION PROTEIN YHGH"/>
    <property type="match status" value="1"/>
</dbReference>
<dbReference type="AlphaFoldDB" id="A0A4R8A516"/>
<dbReference type="Gene3D" id="3.40.50.2020">
    <property type="match status" value="1"/>
</dbReference>
<comment type="caution">
    <text evidence="3">The sequence shown here is derived from an EMBL/GenBank/DDBJ whole genome shotgun (WGS) entry which is preliminary data.</text>
</comment>
<accession>A0A4R8A516</accession>
<sequence>MQKRNHHDEQKSETCLICFQSVMQGRSIFDYFSNDCICGTCRRSFTNVHREYDVLGMKVFSFYAYTTYFEDLMFTCKEGGDEALASIFIEPFIKYIEKTYKGYTIVYAPTSKEKLEERGFIPLEKMFAKVKLKKMHGFVKQYDYKQNNQIASKRKDVAKVIARNDVDLPHKILLVDDVCTSGHTLKAMVDLLAAHDVKLLSIAMVQSFD</sequence>
<dbReference type="Pfam" id="PF00156">
    <property type="entry name" value="Pribosyltran"/>
    <property type="match status" value="1"/>
</dbReference>
<dbReference type="SUPFAM" id="SSF53271">
    <property type="entry name" value="PRTase-like"/>
    <property type="match status" value="1"/>
</dbReference>
<keyword evidence="3" id="KW-0808">Transferase</keyword>
<evidence type="ECO:0000313" key="3">
    <source>
        <dbReference type="EMBL" id="TDW25726.1"/>
    </source>
</evidence>
<dbReference type="InterPro" id="IPR029057">
    <property type="entry name" value="PRTase-like"/>
</dbReference>
<evidence type="ECO:0000259" key="2">
    <source>
        <dbReference type="Pfam" id="PF00156"/>
    </source>
</evidence>
<dbReference type="InterPro" id="IPR051910">
    <property type="entry name" value="ComF/GntX_DNA_util-trans"/>
</dbReference>
<organism evidence="3 4">
    <name type="scientific">Breznakia blatticola</name>
    <dbReference type="NCBI Taxonomy" id="1754012"/>
    <lineage>
        <taxon>Bacteria</taxon>
        <taxon>Bacillati</taxon>
        <taxon>Bacillota</taxon>
        <taxon>Erysipelotrichia</taxon>
        <taxon>Erysipelotrichales</taxon>
        <taxon>Erysipelotrichaceae</taxon>
        <taxon>Breznakia</taxon>
    </lineage>
</organism>